<feature type="domain" description="MHD2" evidence="2">
    <location>
        <begin position="306"/>
        <end position="416"/>
    </location>
</feature>
<evidence type="ECO:0000313" key="3">
    <source>
        <dbReference type="EMBL" id="KAH8482595.1"/>
    </source>
</evidence>
<dbReference type="InterPro" id="IPR008528">
    <property type="entry name" value="unc-13_homologue"/>
</dbReference>
<sequence>MEKADSSRRASKNQPNPLPILAILAKHVGELAVNEKQVFSPILKRRHPFSAGVAVATLHACYGNEIKQFISSIVELTPDAVQVLRAADKLEKDLVQIAVEDSVDNDDGGKAIIREMPPYEAEVAIANLVWNPQANQEGYAPSAVEVLRIIDETLDAYFQLPIPMHPALLPDLMAGLDRCLQYYATKAKSGCGSRNTYVPNMPALTRCTAGSKFAWKKKDKLPNTRKRNSQNPIRVGCIREENNNPFEELRICSCRRLYKWFGKKVTNTSCLYRRSQQLSEAVAYKIIFHDLSHVLWDGLYVGEPSSSRIEPFTQELERNLLIISNTIHDRVRTRIVTDIMRASFDGFLFVLLARGPSRAFTLRDSQIIEDDFNSLKDLFWAHGDGLPADLIDKFSTSQKSKLPLPPTSGQWNPTDSNSLLRVLVLPE</sequence>
<organism evidence="3 4">
    <name type="scientific">Populus deltoides</name>
    <name type="common">Eastern poplar</name>
    <name type="synonym">Eastern cottonwood</name>
    <dbReference type="NCBI Taxonomy" id="3696"/>
    <lineage>
        <taxon>Eukaryota</taxon>
        <taxon>Viridiplantae</taxon>
        <taxon>Streptophyta</taxon>
        <taxon>Embryophyta</taxon>
        <taxon>Tracheophyta</taxon>
        <taxon>Spermatophyta</taxon>
        <taxon>Magnoliopsida</taxon>
        <taxon>eudicotyledons</taxon>
        <taxon>Gunneridae</taxon>
        <taxon>Pentapetalae</taxon>
        <taxon>rosids</taxon>
        <taxon>fabids</taxon>
        <taxon>Malpighiales</taxon>
        <taxon>Salicaceae</taxon>
        <taxon>Saliceae</taxon>
        <taxon>Populus</taxon>
    </lineage>
</organism>
<evidence type="ECO:0000259" key="2">
    <source>
        <dbReference type="PROSITE" id="PS51259"/>
    </source>
</evidence>
<dbReference type="AlphaFoldDB" id="A0A8T2WMM3"/>
<dbReference type="PANTHER" id="PTHR31280">
    <property type="entry name" value="PROTEIN UNC-13 HOMOLOG"/>
    <property type="match status" value="1"/>
</dbReference>
<gene>
    <name evidence="3" type="ORF">H0E87_029879</name>
</gene>
<keyword evidence="4" id="KW-1185">Reference proteome</keyword>
<dbReference type="InterPro" id="IPR057984">
    <property type="entry name" value="PATROL1_C"/>
</dbReference>
<dbReference type="PROSITE" id="PS51259">
    <property type="entry name" value="MHD2"/>
    <property type="match status" value="1"/>
</dbReference>
<feature type="domain" description="MHD1" evidence="1">
    <location>
        <begin position="81"/>
        <end position="201"/>
    </location>
</feature>
<dbReference type="InterPro" id="IPR014770">
    <property type="entry name" value="Munc13_1"/>
</dbReference>
<evidence type="ECO:0000259" key="1">
    <source>
        <dbReference type="PROSITE" id="PS51258"/>
    </source>
</evidence>
<dbReference type="InterPro" id="IPR014772">
    <property type="entry name" value="Munc13_dom-2"/>
</dbReference>
<name>A0A8T2WMM3_POPDE</name>
<dbReference type="PANTHER" id="PTHR31280:SF4">
    <property type="entry name" value="ELONGATION FACTOR TS (DUF810)"/>
    <property type="match status" value="1"/>
</dbReference>
<comment type="caution">
    <text evidence="3">The sequence shown here is derived from an EMBL/GenBank/DDBJ whole genome shotgun (WGS) entry which is preliminary data.</text>
</comment>
<proteinExistence type="predicted"/>
<reference evidence="3" key="1">
    <citation type="journal article" date="2021" name="J. Hered.">
        <title>Genome Assembly of Salicaceae Populus deltoides (Eastern Cottonwood) I-69 Based on Nanopore Sequencing and Hi-C Technologies.</title>
        <authorList>
            <person name="Bai S."/>
            <person name="Wu H."/>
            <person name="Zhang J."/>
            <person name="Pan Z."/>
            <person name="Zhao W."/>
            <person name="Li Z."/>
            <person name="Tong C."/>
        </authorList>
    </citation>
    <scope>NUCLEOTIDE SEQUENCE</scope>
    <source>
        <tissue evidence="3">Leaf</tissue>
    </source>
</reference>
<dbReference type="Proteomes" id="UP000807159">
    <property type="component" value="Chromosome 18"/>
</dbReference>
<dbReference type="EMBL" id="JACEGQ020000018">
    <property type="protein sequence ID" value="KAH8482595.1"/>
    <property type="molecule type" value="Genomic_DNA"/>
</dbReference>
<protein>
    <submittedName>
        <fullName evidence="3">Uncharacterized protein</fullName>
    </submittedName>
</protein>
<dbReference type="Pfam" id="PF25761">
    <property type="entry name" value="TPR_PATROL1"/>
    <property type="match status" value="2"/>
</dbReference>
<evidence type="ECO:0000313" key="4">
    <source>
        <dbReference type="Proteomes" id="UP000807159"/>
    </source>
</evidence>
<accession>A0A8T2WMM3</accession>
<dbReference type="PROSITE" id="PS51258">
    <property type="entry name" value="MHD1"/>
    <property type="match status" value="1"/>
</dbReference>